<dbReference type="NCBIfam" id="NF012099">
    <property type="entry name" value="SubclassA2"/>
    <property type="match status" value="1"/>
</dbReference>
<evidence type="ECO:0000313" key="6">
    <source>
        <dbReference type="EMBL" id="SFN33933.1"/>
    </source>
</evidence>
<organism evidence="6 7">
    <name type="scientific">Algoriella xinjiangensis</name>
    <dbReference type="NCBI Taxonomy" id="684065"/>
    <lineage>
        <taxon>Bacteria</taxon>
        <taxon>Pseudomonadati</taxon>
        <taxon>Bacteroidota</taxon>
        <taxon>Flavobacteriia</taxon>
        <taxon>Flavobacteriales</taxon>
        <taxon>Weeksellaceae</taxon>
        <taxon>Algoriella</taxon>
    </lineage>
</organism>
<feature type="signal peptide" evidence="4">
    <location>
        <begin position="1"/>
        <end position="19"/>
    </location>
</feature>
<dbReference type="SUPFAM" id="SSF56601">
    <property type="entry name" value="beta-lactamase/transpeptidase-like"/>
    <property type="match status" value="1"/>
</dbReference>
<evidence type="ECO:0000313" key="7">
    <source>
        <dbReference type="Proteomes" id="UP000199149"/>
    </source>
</evidence>
<dbReference type="InterPro" id="IPR045155">
    <property type="entry name" value="Beta-lactam_cat"/>
</dbReference>
<dbReference type="AlphaFoldDB" id="A0A1I4Y847"/>
<dbReference type="GO" id="GO:0008800">
    <property type="term" value="F:beta-lactamase activity"/>
    <property type="evidence" value="ECO:0007669"/>
    <property type="project" value="UniProtKB-EC"/>
</dbReference>
<sequence>MKSIFSLFIFFSFYSGVFAQDNTDLRQKLTEIISKQDAEIGISLRMIENNDSLTINGNLNAPMMSVFKFHIALAVLDLVDKGKLSLNQKIFVRKTDLHADTWSPMRDDYPEGNVYLTLDKILRYTVSDSDNNGCDILIDLVGGTKAIQDYIDKIDVKDFTIKVNEQQMSTWENCYLNTTTPIAMTDLLVDFYKGKILKKKSTKYLIQLMEQNSRGTTWMKGQLPKNTVVAHRTGISNQNDAGLRVAHNDVGIITLPNGKHFVLSIFQKNIKNQTQEISAQTMAELTKVIWDYYLN</sequence>
<dbReference type="EMBL" id="FOUZ01000010">
    <property type="protein sequence ID" value="SFN33933.1"/>
    <property type="molecule type" value="Genomic_DNA"/>
</dbReference>
<keyword evidence="7" id="KW-1185">Reference proteome</keyword>
<gene>
    <name evidence="6" type="ORF">SAMN05421738_110152</name>
</gene>
<name>A0A1I4Y847_9FLAO</name>
<dbReference type="GO" id="GO:0046677">
    <property type="term" value="P:response to antibiotic"/>
    <property type="evidence" value="ECO:0007669"/>
    <property type="project" value="InterPro"/>
</dbReference>
<feature type="domain" description="Beta-lactamase class A catalytic" evidence="5">
    <location>
        <begin position="41"/>
        <end position="266"/>
    </location>
</feature>
<dbReference type="NCBIfam" id="NF033103">
    <property type="entry name" value="bla_class_A"/>
    <property type="match status" value="1"/>
</dbReference>
<proteinExistence type="inferred from homology"/>
<protein>
    <recommendedName>
        <fullName evidence="3">beta-lactamase</fullName>
        <ecNumber evidence="3">3.5.2.6</ecNumber>
    </recommendedName>
</protein>
<dbReference type="PANTHER" id="PTHR35333:SF3">
    <property type="entry name" value="BETA-LACTAMASE-TYPE TRANSPEPTIDASE FOLD CONTAINING PROTEIN"/>
    <property type="match status" value="1"/>
</dbReference>
<reference evidence="7" key="1">
    <citation type="submission" date="2016-10" db="EMBL/GenBank/DDBJ databases">
        <authorList>
            <person name="Varghese N."/>
            <person name="Submissions S."/>
        </authorList>
    </citation>
    <scope>NUCLEOTIDE SEQUENCE [LARGE SCALE GENOMIC DNA]</scope>
    <source>
        <strain evidence="7">XJ109</strain>
    </source>
</reference>
<dbReference type="STRING" id="684065.SAMN05421738_110152"/>
<evidence type="ECO:0000259" key="5">
    <source>
        <dbReference type="Pfam" id="PF13354"/>
    </source>
</evidence>
<accession>A0A1I4Y847</accession>
<dbReference type="InterPro" id="IPR012338">
    <property type="entry name" value="Beta-lactam/transpept-like"/>
</dbReference>
<dbReference type="GO" id="GO:0030655">
    <property type="term" value="P:beta-lactam antibiotic catabolic process"/>
    <property type="evidence" value="ECO:0007669"/>
    <property type="project" value="InterPro"/>
</dbReference>
<comment type="catalytic activity">
    <reaction evidence="1">
        <text>a beta-lactam + H2O = a substituted beta-amino acid</text>
        <dbReference type="Rhea" id="RHEA:20401"/>
        <dbReference type="ChEBI" id="CHEBI:15377"/>
        <dbReference type="ChEBI" id="CHEBI:35627"/>
        <dbReference type="ChEBI" id="CHEBI:140347"/>
        <dbReference type="EC" id="3.5.2.6"/>
    </reaction>
</comment>
<dbReference type="Proteomes" id="UP000199149">
    <property type="component" value="Unassembled WGS sequence"/>
</dbReference>
<keyword evidence="4" id="KW-0732">Signal</keyword>
<evidence type="ECO:0000256" key="3">
    <source>
        <dbReference type="ARBA" id="ARBA00012865"/>
    </source>
</evidence>
<dbReference type="InterPro" id="IPR000871">
    <property type="entry name" value="Beta-lactam_class-A"/>
</dbReference>
<dbReference type="PANTHER" id="PTHR35333">
    <property type="entry name" value="BETA-LACTAMASE"/>
    <property type="match status" value="1"/>
</dbReference>
<evidence type="ECO:0000256" key="1">
    <source>
        <dbReference type="ARBA" id="ARBA00001526"/>
    </source>
</evidence>
<dbReference type="RefSeq" id="WP_245752143.1">
    <property type="nucleotide sequence ID" value="NZ_FOUZ01000010.1"/>
</dbReference>
<evidence type="ECO:0000256" key="2">
    <source>
        <dbReference type="ARBA" id="ARBA00009009"/>
    </source>
</evidence>
<comment type="similarity">
    <text evidence="2">Belongs to the class-A beta-lactamase family.</text>
</comment>
<dbReference type="Gene3D" id="3.40.710.10">
    <property type="entry name" value="DD-peptidase/beta-lactamase superfamily"/>
    <property type="match status" value="1"/>
</dbReference>
<dbReference type="Pfam" id="PF13354">
    <property type="entry name" value="Beta-lactamase2"/>
    <property type="match status" value="1"/>
</dbReference>
<evidence type="ECO:0000256" key="4">
    <source>
        <dbReference type="SAM" id="SignalP"/>
    </source>
</evidence>
<feature type="chain" id="PRO_5011459151" description="beta-lactamase" evidence="4">
    <location>
        <begin position="20"/>
        <end position="295"/>
    </location>
</feature>
<dbReference type="EC" id="3.5.2.6" evidence="3"/>